<name>A0ABV5Y893_9ACTN</name>
<organism evidence="3 4">
    <name type="scientific">Actinoallomurus acaciae</name>
    <dbReference type="NCBI Taxonomy" id="502577"/>
    <lineage>
        <taxon>Bacteria</taxon>
        <taxon>Bacillati</taxon>
        <taxon>Actinomycetota</taxon>
        <taxon>Actinomycetes</taxon>
        <taxon>Streptosporangiales</taxon>
        <taxon>Thermomonosporaceae</taxon>
        <taxon>Actinoallomurus</taxon>
    </lineage>
</organism>
<reference evidence="3 4" key="1">
    <citation type="submission" date="2024-09" db="EMBL/GenBank/DDBJ databases">
        <authorList>
            <person name="Sun Q."/>
            <person name="Mori K."/>
        </authorList>
    </citation>
    <scope>NUCLEOTIDE SEQUENCE [LARGE SCALE GENOMIC DNA]</scope>
    <source>
        <strain evidence="3 4">TBRC 0563</strain>
    </source>
</reference>
<dbReference type="InterPro" id="IPR020845">
    <property type="entry name" value="AMP-binding_CS"/>
</dbReference>
<feature type="domain" description="AMP-dependent synthetase/ligase" evidence="1">
    <location>
        <begin position="9"/>
        <end position="358"/>
    </location>
</feature>
<keyword evidence="4" id="KW-1185">Reference proteome</keyword>
<dbReference type="PRINTS" id="PR00154">
    <property type="entry name" value="AMPBINDING"/>
</dbReference>
<feature type="domain" description="AMP-binding enzyme C-terminal" evidence="2">
    <location>
        <begin position="403"/>
        <end position="483"/>
    </location>
</feature>
<sequence>MRLHQLVADAAAVTPDRRAVSGPDGELTYGRLSARANAVAHRLRLAGVGPGDRVLIWSDKSCASVAAMQAVLCVGGAYVPADGNAPVSRVAAMARDCDARAVLTTDTRLPLITTELGPETRCLDLSAPADGPAQPIFAATDPDDLAYILYTSGSTGTPKGVCVSHRGARAFVDWAVALLAARPGDRFANHAAHTFDLSVLDLYAAFSVGAAVHLIPAELAYAPVQLAEFLYEEQITVWYSVPSALILMMRYGELLGRPAPPALRAILFAGEPFPVGQVRKLAGWTDARLLNLYGPTETNVCTYHETLPADLTRDLPVPIGLPACGNRVWACRDDGRPARAGEEGELIVDGPTVMLGYWGREPQRGPYRTGDIVRVLDDGSFDYVGRRDHMVKVRGHRVEPGDVETALTAHPRVAEACAVVVGAGIDARLTAFTVPASPPADSAGGRRLDALELRRHCAERLPPYLIPDDIRVVDTLPRTANGKIDRLALTSGMAPRPS</sequence>
<dbReference type="Gene3D" id="3.40.50.12780">
    <property type="entry name" value="N-terminal domain of ligase-like"/>
    <property type="match status" value="1"/>
</dbReference>
<protein>
    <submittedName>
        <fullName evidence="3">Amino acid adenylation domain-containing protein</fullName>
    </submittedName>
</protein>
<dbReference type="Proteomes" id="UP001589627">
    <property type="component" value="Unassembled WGS sequence"/>
</dbReference>
<dbReference type="InterPro" id="IPR025110">
    <property type="entry name" value="AMP-bd_C"/>
</dbReference>
<evidence type="ECO:0000313" key="3">
    <source>
        <dbReference type="EMBL" id="MFB9831248.1"/>
    </source>
</evidence>
<dbReference type="Pfam" id="PF13193">
    <property type="entry name" value="AMP-binding_C"/>
    <property type="match status" value="1"/>
</dbReference>
<accession>A0ABV5Y893</accession>
<dbReference type="Gene3D" id="3.30.300.30">
    <property type="match status" value="1"/>
</dbReference>
<dbReference type="PANTHER" id="PTHR45527:SF1">
    <property type="entry name" value="FATTY ACID SYNTHASE"/>
    <property type="match status" value="1"/>
</dbReference>
<dbReference type="InterPro" id="IPR000873">
    <property type="entry name" value="AMP-dep_synth/lig_dom"/>
</dbReference>
<dbReference type="RefSeq" id="WP_378194956.1">
    <property type="nucleotide sequence ID" value="NZ_JBHLZP010000012.1"/>
</dbReference>
<dbReference type="CDD" id="cd05930">
    <property type="entry name" value="A_NRPS"/>
    <property type="match status" value="1"/>
</dbReference>
<dbReference type="Pfam" id="PF00501">
    <property type="entry name" value="AMP-binding"/>
    <property type="match status" value="1"/>
</dbReference>
<dbReference type="PANTHER" id="PTHR45527">
    <property type="entry name" value="NONRIBOSOMAL PEPTIDE SYNTHETASE"/>
    <property type="match status" value="1"/>
</dbReference>
<proteinExistence type="predicted"/>
<dbReference type="InterPro" id="IPR020459">
    <property type="entry name" value="AMP-binding"/>
</dbReference>
<dbReference type="InterPro" id="IPR042099">
    <property type="entry name" value="ANL_N_sf"/>
</dbReference>
<evidence type="ECO:0000259" key="2">
    <source>
        <dbReference type="Pfam" id="PF13193"/>
    </source>
</evidence>
<gene>
    <name evidence="3" type="ORF">ACFFNX_03500</name>
</gene>
<comment type="caution">
    <text evidence="3">The sequence shown here is derived from an EMBL/GenBank/DDBJ whole genome shotgun (WGS) entry which is preliminary data.</text>
</comment>
<dbReference type="InterPro" id="IPR010071">
    <property type="entry name" value="AA_adenyl_dom"/>
</dbReference>
<evidence type="ECO:0000259" key="1">
    <source>
        <dbReference type="Pfam" id="PF00501"/>
    </source>
</evidence>
<dbReference type="EMBL" id="JBHLZP010000012">
    <property type="protein sequence ID" value="MFB9831248.1"/>
    <property type="molecule type" value="Genomic_DNA"/>
</dbReference>
<dbReference type="PROSITE" id="PS00455">
    <property type="entry name" value="AMP_BINDING"/>
    <property type="match status" value="1"/>
</dbReference>
<dbReference type="InterPro" id="IPR045851">
    <property type="entry name" value="AMP-bd_C_sf"/>
</dbReference>
<dbReference type="NCBIfam" id="TIGR01733">
    <property type="entry name" value="AA-adenyl-dom"/>
    <property type="match status" value="1"/>
</dbReference>
<evidence type="ECO:0000313" key="4">
    <source>
        <dbReference type="Proteomes" id="UP001589627"/>
    </source>
</evidence>
<dbReference type="SUPFAM" id="SSF56801">
    <property type="entry name" value="Acetyl-CoA synthetase-like"/>
    <property type="match status" value="1"/>
</dbReference>